<evidence type="ECO:0008006" key="3">
    <source>
        <dbReference type="Google" id="ProtNLM"/>
    </source>
</evidence>
<dbReference type="RefSeq" id="WP_163915026.1">
    <property type="nucleotide sequence ID" value="NZ_JAAGWD010000004.1"/>
</dbReference>
<keyword evidence="2" id="KW-1185">Reference proteome</keyword>
<protein>
    <recommendedName>
        <fullName evidence="3">Lipoprotein</fullName>
    </recommendedName>
</protein>
<reference evidence="1 2" key="1">
    <citation type="submission" date="2020-02" db="EMBL/GenBank/DDBJ databases">
        <authorList>
            <person name="Kim M.K."/>
        </authorList>
    </citation>
    <scope>NUCLEOTIDE SEQUENCE [LARGE SCALE GENOMIC DNA]</scope>
    <source>
        <strain evidence="1 2">BT327</strain>
    </source>
</reference>
<dbReference type="PROSITE" id="PS51257">
    <property type="entry name" value="PROKAR_LIPOPROTEIN"/>
    <property type="match status" value="1"/>
</dbReference>
<sequence>MLHTFKKLSIGLGAMLLMVSCSKDMEDVTPSAALNASATNAAKAALTTNPLTFSSIGSADGKTWSFTLQKAVDGNLGNVGALLLTLTDCDDTQIALSAANVVSATVTGATTQALVPSYKEGNGSACDMSAVTGYLRLSDFTEKLTDGKVYTVTVTLNQAVRVKSATVWARVSNTCSSTTIAGPACEVEDLCGEGQGYFHKSANWQGNTVTIGGHTYTAEEAVTLITSDKKEGGSNNKGGIADSKAAFAQGVTVLMNRKFGWISGNAYAAELAAIEAYLSTLDKLTTYDLSDLPTGNDAAKTAAGYIGDSIKCGDAE</sequence>
<dbReference type="Proteomes" id="UP000474777">
    <property type="component" value="Unassembled WGS sequence"/>
</dbReference>
<evidence type="ECO:0000313" key="1">
    <source>
        <dbReference type="EMBL" id="NEM98134.1"/>
    </source>
</evidence>
<organism evidence="1 2">
    <name type="scientific">Pontibacter burrus</name>
    <dbReference type="NCBI Taxonomy" id="2704466"/>
    <lineage>
        <taxon>Bacteria</taxon>
        <taxon>Pseudomonadati</taxon>
        <taxon>Bacteroidota</taxon>
        <taxon>Cytophagia</taxon>
        <taxon>Cytophagales</taxon>
        <taxon>Hymenobacteraceae</taxon>
        <taxon>Pontibacter</taxon>
    </lineage>
</organism>
<accession>A0A6B3LXJ0</accession>
<proteinExistence type="predicted"/>
<evidence type="ECO:0000313" key="2">
    <source>
        <dbReference type="Proteomes" id="UP000474777"/>
    </source>
</evidence>
<dbReference type="EMBL" id="JAAGWD010000004">
    <property type="protein sequence ID" value="NEM98134.1"/>
    <property type="molecule type" value="Genomic_DNA"/>
</dbReference>
<comment type="caution">
    <text evidence="1">The sequence shown here is derived from an EMBL/GenBank/DDBJ whole genome shotgun (WGS) entry which is preliminary data.</text>
</comment>
<dbReference type="AlphaFoldDB" id="A0A6B3LXJ0"/>
<gene>
    <name evidence="1" type="ORF">GXP69_10540</name>
</gene>
<name>A0A6B3LXJ0_9BACT</name>